<accession>A0A929WU23</accession>
<dbReference type="Proteomes" id="UP000759246">
    <property type="component" value="Unassembled WGS sequence"/>
</dbReference>
<evidence type="ECO:0000313" key="2">
    <source>
        <dbReference type="Proteomes" id="UP000759246"/>
    </source>
</evidence>
<name>A0A929WU23_9ACTO</name>
<sequence>MLDGYNDGSAASDSFDRLGSKEKTKCGSLVLAAIDYYKRLEGFEKMAVYTRKYF</sequence>
<organism evidence="1 2">
    <name type="scientific">Actinomyces bouchesdurhonensis</name>
    <dbReference type="NCBI Taxonomy" id="1852361"/>
    <lineage>
        <taxon>Bacteria</taxon>
        <taxon>Bacillati</taxon>
        <taxon>Actinomycetota</taxon>
        <taxon>Actinomycetes</taxon>
        <taxon>Actinomycetales</taxon>
        <taxon>Actinomycetaceae</taxon>
        <taxon>Actinomyces</taxon>
    </lineage>
</organism>
<gene>
    <name evidence="1" type="ORF">HXK09_03790</name>
</gene>
<comment type="caution">
    <text evidence="1">The sequence shown here is derived from an EMBL/GenBank/DDBJ whole genome shotgun (WGS) entry which is preliminary data.</text>
</comment>
<dbReference type="AlphaFoldDB" id="A0A929WU23"/>
<dbReference type="EMBL" id="JABZGF010000077">
    <property type="protein sequence ID" value="MBF0966280.1"/>
    <property type="molecule type" value="Genomic_DNA"/>
</dbReference>
<reference evidence="1" key="1">
    <citation type="submission" date="2020-04" db="EMBL/GenBank/DDBJ databases">
        <title>Deep metagenomics examines the oral microbiome during advanced dental caries in children, revealing novel taxa and co-occurrences with host molecules.</title>
        <authorList>
            <person name="Baker J.L."/>
            <person name="Morton J.T."/>
            <person name="Dinis M."/>
            <person name="Alvarez R."/>
            <person name="Tran N.C."/>
            <person name="Knight R."/>
            <person name="Edlund A."/>
        </authorList>
    </citation>
    <scope>NUCLEOTIDE SEQUENCE</scope>
    <source>
        <strain evidence="1">JCVI_30_bin.13</strain>
    </source>
</reference>
<evidence type="ECO:0000313" key="1">
    <source>
        <dbReference type="EMBL" id="MBF0966280.1"/>
    </source>
</evidence>
<proteinExistence type="predicted"/>
<protein>
    <submittedName>
        <fullName evidence="1">Uncharacterized protein</fullName>
    </submittedName>
</protein>